<feature type="domain" description="FAD-binding PCMH-type" evidence="4">
    <location>
        <begin position="1"/>
        <end position="140"/>
    </location>
</feature>
<accession>A0AAQ4ED68</accession>
<dbReference type="EMBL" id="JARKHS020017955">
    <property type="protein sequence ID" value="KAK8772695.1"/>
    <property type="molecule type" value="Genomic_DNA"/>
</dbReference>
<organism evidence="5 6">
    <name type="scientific">Amblyomma americanum</name>
    <name type="common">Lone star tick</name>
    <dbReference type="NCBI Taxonomy" id="6943"/>
    <lineage>
        <taxon>Eukaryota</taxon>
        <taxon>Metazoa</taxon>
        <taxon>Ecdysozoa</taxon>
        <taxon>Arthropoda</taxon>
        <taxon>Chelicerata</taxon>
        <taxon>Arachnida</taxon>
        <taxon>Acari</taxon>
        <taxon>Parasitiformes</taxon>
        <taxon>Ixodida</taxon>
        <taxon>Ixodoidea</taxon>
        <taxon>Ixodidae</taxon>
        <taxon>Amblyomminae</taxon>
        <taxon>Amblyomma</taxon>
    </lineage>
</organism>
<dbReference type="GO" id="GO:0005739">
    <property type="term" value="C:mitochondrion"/>
    <property type="evidence" value="ECO:0007669"/>
    <property type="project" value="TreeGrafter"/>
</dbReference>
<proteinExistence type="inferred from homology"/>
<evidence type="ECO:0000256" key="1">
    <source>
        <dbReference type="ARBA" id="ARBA00004275"/>
    </source>
</evidence>
<comment type="similarity">
    <text evidence="2">Belongs to the FAD-binding oxidoreductase/transferase type 4 family.</text>
</comment>
<evidence type="ECO:0000256" key="2">
    <source>
        <dbReference type="ARBA" id="ARBA00008000"/>
    </source>
</evidence>
<reference evidence="5 6" key="1">
    <citation type="journal article" date="2023" name="Arcadia Sci">
        <title>De novo assembly of a long-read Amblyomma americanum tick genome.</title>
        <authorList>
            <person name="Chou S."/>
            <person name="Poskanzer K.E."/>
            <person name="Rollins M."/>
            <person name="Thuy-Boun P.S."/>
        </authorList>
    </citation>
    <scope>NUCLEOTIDE SEQUENCE [LARGE SCALE GENOMIC DNA]</scope>
    <source>
        <strain evidence="5">F_SG_1</strain>
        <tissue evidence="5">Salivary glands</tissue>
    </source>
</reference>
<dbReference type="Pfam" id="PF01565">
    <property type="entry name" value="FAD_binding_4"/>
    <property type="match status" value="1"/>
</dbReference>
<dbReference type="AlphaFoldDB" id="A0AAQ4ED68"/>
<dbReference type="PANTHER" id="PTHR11748:SF111">
    <property type="entry name" value="D-LACTATE DEHYDROGENASE, MITOCHONDRIAL-RELATED"/>
    <property type="match status" value="1"/>
</dbReference>
<dbReference type="GO" id="GO:0008720">
    <property type="term" value="F:D-lactate dehydrogenase (NAD+) activity"/>
    <property type="evidence" value="ECO:0007669"/>
    <property type="project" value="TreeGrafter"/>
</dbReference>
<gene>
    <name evidence="5" type="ORF">V5799_024062</name>
</gene>
<dbReference type="Gene3D" id="3.30.465.10">
    <property type="match status" value="1"/>
</dbReference>
<sequence>MRFQGGVLLQVSRTAKLCYQKGIPMMAFGSGSGLEGGVQAMQGGVCIDVSQMDKLVALNATDFDAVVEPGLTWRNLNQQIRDTGLWFPVDPGADASLGGMCSTSASGTNAVRYGTMRENVLNLEVRHSFQNFSLVKNESF</sequence>
<dbReference type="InterPro" id="IPR006094">
    <property type="entry name" value="Oxid_FAD_bind_N"/>
</dbReference>
<keyword evidence="3" id="KW-0576">Peroxisome</keyword>
<comment type="subcellular location">
    <subcellularLocation>
        <location evidence="1">Peroxisome</location>
    </subcellularLocation>
</comment>
<evidence type="ECO:0000259" key="4">
    <source>
        <dbReference type="PROSITE" id="PS51387"/>
    </source>
</evidence>
<dbReference type="GO" id="GO:0005777">
    <property type="term" value="C:peroxisome"/>
    <property type="evidence" value="ECO:0007669"/>
    <property type="project" value="UniProtKB-SubCell"/>
</dbReference>
<dbReference type="GO" id="GO:0071949">
    <property type="term" value="F:FAD binding"/>
    <property type="evidence" value="ECO:0007669"/>
    <property type="project" value="InterPro"/>
</dbReference>
<dbReference type="Proteomes" id="UP001321473">
    <property type="component" value="Unassembled WGS sequence"/>
</dbReference>
<comment type="caution">
    <text evidence="5">The sequence shown here is derived from an EMBL/GenBank/DDBJ whole genome shotgun (WGS) entry which is preliminary data.</text>
</comment>
<dbReference type="PROSITE" id="PS51387">
    <property type="entry name" value="FAD_PCMH"/>
    <property type="match status" value="1"/>
</dbReference>
<evidence type="ECO:0000313" key="5">
    <source>
        <dbReference type="EMBL" id="KAK8772695.1"/>
    </source>
</evidence>
<keyword evidence="6" id="KW-1185">Reference proteome</keyword>
<name>A0AAQ4ED68_AMBAM</name>
<evidence type="ECO:0000256" key="3">
    <source>
        <dbReference type="ARBA" id="ARBA00023140"/>
    </source>
</evidence>
<dbReference type="PANTHER" id="PTHR11748">
    <property type="entry name" value="D-LACTATE DEHYDROGENASE"/>
    <property type="match status" value="1"/>
</dbReference>
<dbReference type="SUPFAM" id="SSF56176">
    <property type="entry name" value="FAD-binding/transporter-associated domain-like"/>
    <property type="match status" value="1"/>
</dbReference>
<dbReference type="InterPro" id="IPR016169">
    <property type="entry name" value="FAD-bd_PCMH_sub2"/>
</dbReference>
<dbReference type="InterPro" id="IPR036318">
    <property type="entry name" value="FAD-bd_PCMH-like_sf"/>
</dbReference>
<dbReference type="InterPro" id="IPR016166">
    <property type="entry name" value="FAD-bd_PCMH"/>
</dbReference>
<dbReference type="GO" id="GO:0004458">
    <property type="term" value="F:D-lactate dehydrogenase (cytochrome) activity"/>
    <property type="evidence" value="ECO:0007669"/>
    <property type="project" value="TreeGrafter"/>
</dbReference>
<protein>
    <recommendedName>
        <fullName evidence="4">FAD-binding PCMH-type domain-containing protein</fullName>
    </recommendedName>
</protein>
<dbReference type="GO" id="GO:1903457">
    <property type="term" value="P:lactate catabolic process"/>
    <property type="evidence" value="ECO:0007669"/>
    <property type="project" value="TreeGrafter"/>
</dbReference>
<evidence type="ECO:0000313" key="6">
    <source>
        <dbReference type="Proteomes" id="UP001321473"/>
    </source>
</evidence>